<dbReference type="GO" id="GO:0005576">
    <property type="term" value="C:extracellular region"/>
    <property type="evidence" value="ECO:0007669"/>
    <property type="project" value="UniProtKB-SubCell"/>
</dbReference>
<dbReference type="eggNOG" id="COG2931">
    <property type="taxonomic scope" value="Bacteria"/>
</dbReference>
<organism evidence="10 11">
    <name type="scientific">Nitrospira defluvii</name>
    <dbReference type="NCBI Taxonomy" id="330214"/>
    <lineage>
        <taxon>Bacteria</taxon>
        <taxon>Pseudomonadati</taxon>
        <taxon>Nitrospirota</taxon>
        <taxon>Nitrospiria</taxon>
        <taxon>Nitrospirales</taxon>
        <taxon>Nitrospiraceae</taxon>
        <taxon>Nitrospira</taxon>
    </lineage>
</organism>
<sequence length="2442" mass="251895">MGTWLRFALQQIAAESYFDWIDLSNPQRVIGQLQLGNNNVTGDDPTAPVLPGKIRMTTLQAEQFVQRYQIVDHHANDATGFSATLLVDTETNSYTLSFRSSEYAADVNGGDRSRDILGADAEVKNSGFAFAQLVSMTRYFEGLQQGKRSDGTIDPSLAAFFGNSQNQLNVTGYSLGGHLATVFTELYADRVAQTYTFNGAGRGEFGSVQLNGEAQEAERIREMLANLDSRLRTTDPLGSLFVSGATGDIYTDERYVVALDATQILYPTSGTQILPGLTGGITRTDGAFGKIQQIFGHADTGQDVEVVANSGVHAKAIQVLIEGQPLVEDVNIQNPWESQYGNSHSIALIVDSLAIQELFQKADPQLQQAQIESILKASSGQVAIPYPEQGMPVPLAEGDTLEKALDALARVFHVDGVATPFGRLPGDFGSLTYRQPFYERLEAVRTAIGHQVLSIVPLMGKSAEELQTLASLESSTSLAYRFALRELTPFAVLGASASSTEALYASHNEAGELALVNPESGIGELSSQYLKDRAAFLIEKINVNSSPIGLPSVTHFKDFQSSYEIGSATLPLPQVLFGDEVGETLDGSVFRGDHLYGGDGNDHLFGYGGKDYLEGNRGNDILDGGSGADTILGGTGDDTYLVDDSGDIVREYANSGVDEVRSSVTFTLDSQIEYLTLTGSNAIDGIGNELGNILIGNSAKNVLNGGDGQDHLVGNEGNDTLIGGAGNSDLLEGGVGFDTYIYRSGDGVDRIEDSDVQGQIIFDDHLLQGGIRRAGDAANSYTSLDGRTTYMMSGTDLIVNGVLIVNENFQSGQMGIQLRDVSPIPTDTGLPAGPFGHVLEGGSGDETLIATNPYSYAMYGNEGDDVLTSQVPSIHDSFSDLRDGGAGDDILVGAGGNDYLVGGSGDDYADVSDGDIFFGGDGNDIAVTDTEIANYAWTHIGSGTHYIDGGAGNDVLLGALGVDVLLGGEGEDVLRGENRPAGWIAKVYDVDLIPQSFPMPAFSSALGADDYLDGGAGNDLLVGDGGNDILIGGAGDDLLYGESDFTQTIPGDDWLDGGEGNDRLFGGAGADSLSGGDGDDLLIGDFSEDPGSADILDGGAGADELQGGGGDDILYGGIGMDRLAGFAGNDVLDGGADSDELQGGAGDDSLWGGLGHDLLTGQEGDDELFGDDGNDELHGETGNDTLLGGVGNDALFGQDDDDFLSGDAGDDVLNGGLGNDQLDGGDGIDDVQGREGDDLIVGGIGDDFLYGDGNNPTVLNLLGGNDTLDGEEGDDQLWGGAGQDQLFGGEGTDQLVGDVGDDALFGDAGDDSLFGDSPLFAGQAGNDVLDGGDGNDVLDAGGGEDDLHGGAGNDRLIGGAGSDTYRFNLGDGVDSIEDDATQSNRLVFGAGITAESLSLDVAPNDSLVVRVGNSEDAVQIAGFGLNSPSEFHTINQFEFADGTVLTDAGLLARGFNLSAPVDGGTMIGTSFADHMQGSQAADWLHGRDGNDVLIGGEGADVLEGEEGDDLLDGGAGSDRLYGGAGVNVLRGGAGSDLLVSNAVDDQLLGGTGDDIYHLASVLTTVSEDANAGVDTIHLAPSASLVFQAPDQVENVQILDDFYLESTQRVDLVGNVLDNQLSGPNQLDGQGGNDILIGVGDNTFLFDRGYGQDIVRMGMQTYAHSGLDQVLFGAEIAPGDLVLENHANDLIVKVNGSTDQLTVESFFVSSSNHVDQFAFLDGSVWDLSAIESRVLTFVGSDTDDTFYGNDGDNLIRGLGGNDQIRASLGDDTLDGGAGNDFLEGYVGNDIYLFGRGYGQDSIDDQGDSSDVDTLQLLEGVGPGDLTLRATPDFGTGVILTITNTADQLMLGGFFASASLRVDLIKFADGTIWDYNAMLAQTEGVNLVGGEDVDYLYGNVTNDILSGLGGDDSLYGGAGNDLLDGGIGADGMIGGSGNDLYTVDEVGDGVTEQAGQGTDTVQSSVTYALGANVENLTLIGNAAINGSGNSLNNILAGNGAVNVLTGGAGNDTYVVGAGDTIVEAAGSGTDIIRADISWTLGINVENLVLTGTAAVNGTGNSLANTLTGNSAANILNGGAGADRLIGGQGDDTYVVDNVSDQITESANEGLDTVQSSVTYTLAANVENLTLTGSGSINGTGNGLDNILVGNSAANRLTGGAGNDTYVIGTGDSIVESVNGGIDSVQSSVTHTLAANVENLTLTGSATINGTGNGLNNILIGNSAVNTLTGGAGNDTYIVGAGDTVVEASNAGTDTVQSAVTWSLGANVENLALVGSAAVNGTGNTLANVLTGNAGNNALIGGDGNDTMAGERGNDVLNGGTGNDVFQFARGDGQDTVSDTSGSRDRLNFGSGINPLDIMLSQSANDLRIALYGSTDQVTIANWYGGATNQIETVQAGNGQQLMSTQVNQLIQAMAGFTQQTGLSWEQAVAQRPQDVQQVLAANWH</sequence>
<dbReference type="InterPro" id="IPR010566">
    <property type="entry name" value="Haemolys_ca-bd"/>
</dbReference>
<evidence type="ECO:0000256" key="6">
    <source>
        <dbReference type="ARBA" id="ARBA00023026"/>
    </source>
</evidence>
<dbReference type="InterPro" id="IPR050557">
    <property type="entry name" value="RTX_toxin/Mannuronan_C5-epim"/>
</dbReference>
<dbReference type="STRING" id="330214.NIDE3454"/>
<dbReference type="PRINTS" id="PR01488">
    <property type="entry name" value="RTXTOXINA"/>
</dbReference>
<evidence type="ECO:0000256" key="7">
    <source>
        <dbReference type="ARBA" id="ARBA00023136"/>
    </source>
</evidence>
<feature type="compositionally biased region" description="Acidic residues" evidence="8">
    <location>
        <begin position="1201"/>
        <end position="1210"/>
    </location>
</feature>
<dbReference type="GO" id="GO:0016020">
    <property type="term" value="C:membrane"/>
    <property type="evidence" value="ECO:0007669"/>
    <property type="project" value="UniProtKB-SubCell"/>
</dbReference>
<evidence type="ECO:0000256" key="3">
    <source>
        <dbReference type="ARBA" id="ARBA00022525"/>
    </source>
</evidence>
<feature type="domain" description="Haemolysin-type calcium binding-related" evidence="9">
    <location>
        <begin position="2363"/>
        <end position="2392"/>
    </location>
</feature>
<evidence type="ECO:0000259" key="9">
    <source>
        <dbReference type="Pfam" id="PF06594"/>
    </source>
</evidence>
<feature type="domain" description="Haemolysin-type calcium binding-related" evidence="9">
    <location>
        <begin position="1837"/>
        <end position="1874"/>
    </location>
</feature>
<feature type="compositionally biased region" description="Acidic residues" evidence="8">
    <location>
        <begin position="1163"/>
        <end position="1174"/>
    </location>
</feature>
<keyword evidence="11" id="KW-1185">Reference proteome</keyword>
<dbReference type="GO" id="GO:0090729">
    <property type="term" value="F:toxin activity"/>
    <property type="evidence" value="ECO:0007669"/>
    <property type="project" value="UniProtKB-KW"/>
</dbReference>
<dbReference type="GO" id="GO:0005509">
    <property type="term" value="F:calcium ion binding"/>
    <property type="evidence" value="ECO:0007669"/>
    <property type="project" value="InterPro"/>
</dbReference>
<dbReference type="HOGENOM" id="CLU_227395_0_0_0"/>
<keyword evidence="6" id="KW-0843">Virulence</keyword>
<dbReference type="InterPro" id="IPR018511">
    <property type="entry name" value="Hemolysin-typ_Ca-bd_CS"/>
</dbReference>
<gene>
    <name evidence="10" type="ORF">NIDE3454</name>
</gene>
<evidence type="ECO:0000313" key="10">
    <source>
        <dbReference type="EMBL" id="CBK43140.1"/>
    </source>
</evidence>
<dbReference type="KEGG" id="nde:NIDE3454"/>
<dbReference type="PRINTS" id="PR00313">
    <property type="entry name" value="CABNDNGRPT"/>
</dbReference>
<feature type="region of interest" description="Disordered" evidence="8">
    <location>
        <begin position="1161"/>
        <end position="1182"/>
    </location>
</feature>
<dbReference type="EMBL" id="FP929003">
    <property type="protein sequence ID" value="CBK43140.1"/>
    <property type="molecule type" value="Genomic_DNA"/>
</dbReference>
<keyword evidence="5" id="KW-0677">Repeat</keyword>
<comment type="subcellular location">
    <subcellularLocation>
        <location evidence="1">Membrane</location>
    </subcellularLocation>
    <subcellularLocation>
        <location evidence="2">Secreted</location>
    </subcellularLocation>
</comment>
<dbReference type="PANTHER" id="PTHR38340:SF1">
    <property type="entry name" value="S-LAYER PROTEIN"/>
    <property type="match status" value="1"/>
</dbReference>
<dbReference type="Pfam" id="PF06594">
    <property type="entry name" value="HCBP_related"/>
    <property type="match status" value="4"/>
</dbReference>
<proteinExistence type="predicted"/>
<dbReference type="PANTHER" id="PTHR38340">
    <property type="entry name" value="S-LAYER PROTEIN"/>
    <property type="match status" value="1"/>
</dbReference>
<reference evidence="10 11" key="1">
    <citation type="journal article" date="2010" name="Proc. Natl. Acad. Sci. U.S.A.">
        <title>A Nitrospira metagenome illuminates the physiology and evolution of globally important nitrite-oxidizing bacteria.</title>
        <authorList>
            <person name="Lucker S."/>
            <person name="Wagner M."/>
            <person name="Maixner F."/>
            <person name="Pelletier E."/>
            <person name="Koch H."/>
            <person name="Vacherie B."/>
            <person name="Rattei T."/>
            <person name="Sinninghe Damste J."/>
            <person name="Spieck E."/>
            <person name="Le Paslier D."/>
            <person name="Daims H."/>
        </authorList>
    </citation>
    <scope>NUCLEOTIDE SEQUENCE [LARGE SCALE GENOMIC DNA]</scope>
</reference>
<dbReference type="InterPro" id="IPR011049">
    <property type="entry name" value="Serralysin-like_metalloprot_C"/>
</dbReference>
<dbReference type="Gene3D" id="2.150.10.10">
    <property type="entry name" value="Serralysin-like metalloprotease, C-terminal"/>
    <property type="match status" value="12"/>
</dbReference>
<dbReference type="InterPro" id="IPR029058">
    <property type="entry name" value="AB_hydrolase_fold"/>
</dbReference>
<evidence type="ECO:0000256" key="5">
    <source>
        <dbReference type="ARBA" id="ARBA00022737"/>
    </source>
</evidence>
<dbReference type="InterPro" id="IPR003995">
    <property type="entry name" value="RTX_toxin_determinant-A"/>
</dbReference>
<feature type="domain" description="Haemolysin-type calcium binding-related" evidence="9">
    <location>
        <begin position="1688"/>
        <end position="1727"/>
    </location>
</feature>
<dbReference type="PROSITE" id="PS00330">
    <property type="entry name" value="HEMOLYSIN_CALCIUM"/>
    <property type="match status" value="12"/>
</dbReference>
<dbReference type="Gene3D" id="3.40.50.1820">
    <property type="entry name" value="alpha/beta hydrolase"/>
    <property type="match status" value="1"/>
</dbReference>
<evidence type="ECO:0000256" key="2">
    <source>
        <dbReference type="ARBA" id="ARBA00004613"/>
    </source>
</evidence>
<keyword evidence="3" id="KW-0964">Secreted</keyword>
<protein>
    <recommendedName>
        <fullName evidence="9">Haemolysin-type calcium binding-related domain-containing protein</fullName>
    </recommendedName>
</protein>
<dbReference type="Pfam" id="PF00353">
    <property type="entry name" value="HemolysinCabind"/>
    <property type="match status" value="22"/>
</dbReference>
<name>D8PIQ3_9BACT</name>
<feature type="compositionally biased region" description="Low complexity" evidence="8">
    <location>
        <begin position="1211"/>
        <end position="1222"/>
    </location>
</feature>
<dbReference type="SUPFAM" id="SSF51120">
    <property type="entry name" value="beta-Roll"/>
    <property type="match status" value="12"/>
</dbReference>
<accession>D8PIQ3</accession>
<feature type="region of interest" description="Disordered" evidence="8">
    <location>
        <begin position="1137"/>
        <end position="1156"/>
    </location>
</feature>
<dbReference type="Proteomes" id="UP000001660">
    <property type="component" value="Chromosome"/>
</dbReference>
<keyword evidence="7" id="KW-0472">Membrane</keyword>
<feature type="domain" description="Haemolysin-type calcium binding-related" evidence="9">
    <location>
        <begin position="1407"/>
        <end position="1448"/>
    </location>
</feature>
<evidence type="ECO:0000256" key="1">
    <source>
        <dbReference type="ARBA" id="ARBA00004370"/>
    </source>
</evidence>
<feature type="region of interest" description="Disordered" evidence="8">
    <location>
        <begin position="1201"/>
        <end position="1234"/>
    </location>
</feature>
<keyword evidence="4" id="KW-0800">Toxin</keyword>
<evidence type="ECO:0000256" key="4">
    <source>
        <dbReference type="ARBA" id="ARBA00022656"/>
    </source>
</evidence>
<dbReference type="InterPro" id="IPR001343">
    <property type="entry name" value="Hemolysn_Ca-bd"/>
</dbReference>
<evidence type="ECO:0000313" key="11">
    <source>
        <dbReference type="Proteomes" id="UP000001660"/>
    </source>
</evidence>
<evidence type="ECO:0000256" key="8">
    <source>
        <dbReference type="SAM" id="MobiDB-lite"/>
    </source>
</evidence>
<dbReference type="SUPFAM" id="SSF53474">
    <property type="entry name" value="alpha/beta-Hydrolases"/>
    <property type="match status" value="1"/>
</dbReference>